<dbReference type="AlphaFoldDB" id="A0A5B7DWE0"/>
<comment type="caution">
    <text evidence="1">The sequence shown here is derived from an EMBL/GenBank/DDBJ whole genome shotgun (WGS) entry which is preliminary data.</text>
</comment>
<evidence type="ECO:0000313" key="1">
    <source>
        <dbReference type="EMBL" id="MPC25306.1"/>
    </source>
</evidence>
<accession>A0A5B7DWE0</accession>
<dbReference type="EMBL" id="VSRR010001444">
    <property type="protein sequence ID" value="MPC25306.1"/>
    <property type="molecule type" value="Genomic_DNA"/>
</dbReference>
<organism evidence="1 2">
    <name type="scientific">Portunus trituberculatus</name>
    <name type="common">Swimming crab</name>
    <name type="synonym">Neptunus trituberculatus</name>
    <dbReference type="NCBI Taxonomy" id="210409"/>
    <lineage>
        <taxon>Eukaryota</taxon>
        <taxon>Metazoa</taxon>
        <taxon>Ecdysozoa</taxon>
        <taxon>Arthropoda</taxon>
        <taxon>Crustacea</taxon>
        <taxon>Multicrustacea</taxon>
        <taxon>Malacostraca</taxon>
        <taxon>Eumalacostraca</taxon>
        <taxon>Eucarida</taxon>
        <taxon>Decapoda</taxon>
        <taxon>Pleocyemata</taxon>
        <taxon>Brachyura</taxon>
        <taxon>Eubrachyura</taxon>
        <taxon>Portunoidea</taxon>
        <taxon>Portunidae</taxon>
        <taxon>Portuninae</taxon>
        <taxon>Portunus</taxon>
    </lineage>
</organism>
<proteinExistence type="predicted"/>
<keyword evidence="2" id="KW-1185">Reference proteome</keyword>
<dbReference type="Proteomes" id="UP000324222">
    <property type="component" value="Unassembled WGS sequence"/>
</dbReference>
<protein>
    <submittedName>
        <fullName evidence="1">Uncharacterized protein</fullName>
    </submittedName>
</protein>
<reference evidence="1 2" key="1">
    <citation type="submission" date="2019-05" db="EMBL/GenBank/DDBJ databases">
        <title>Another draft genome of Portunus trituberculatus and its Hox gene families provides insights of decapod evolution.</title>
        <authorList>
            <person name="Jeong J.-H."/>
            <person name="Song I."/>
            <person name="Kim S."/>
            <person name="Choi T."/>
            <person name="Kim D."/>
            <person name="Ryu S."/>
            <person name="Kim W."/>
        </authorList>
    </citation>
    <scope>NUCLEOTIDE SEQUENCE [LARGE SCALE GENOMIC DNA]</scope>
    <source>
        <tissue evidence="1">Muscle</tissue>
    </source>
</reference>
<evidence type="ECO:0000313" key="2">
    <source>
        <dbReference type="Proteomes" id="UP000324222"/>
    </source>
</evidence>
<sequence length="101" mass="10499">MLTKGSPTHLFSESSDGRSTFFLRVLEEAPGRPATATVGFAMGSVDGLVGGPGGMEVEGTSGSSAILLHFLFLSSLATRLREVEGASPSTLLSLSLIRRCI</sequence>
<gene>
    <name evidence="1" type="ORF">E2C01_018412</name>
</gene>
<name>A0A5B7DWE0_PORTR</name>